<dbReference type="GO" id="GO:0004452">
    <property type="term" value="F:isopentenyl-diphosphate delta-isomerase activity"/>
    <property type="evidence" value="ECO:0007669"/>
    <property type="project" value="UniProtKB-UniRule"/>
</dbReference>
<keyword evidence="5 11" id="KW-0479">Metal-binding</keyword>
<feature type="binding site" evidence="11">
    <location>
        <begin position="70"/>
        <end position="72"/>
    </location>
    <ligand>
        <name>FMN</name>
        <dbReference type="ChEBI" id="CHEBI:58210"/>
    </ligand>
</feature>
<keyword evidence="6 11" id="KW-0460">Magnesium</keyword>
<keyword evidence="2 11" id="KW-0963">Cytoplasm</keyword>
<dbReference type="PIRSF" id="PIRSF003314">
    <property type="entry name" value="IPP_isomerase"/>
    <property type="match status" value="1"/>
</dbReference>
<dbReference type="Pfam" id="PF01070">
    <property type="entry name" value="FMN_dh"/>
    <property type="match status" value="2"/>
</dbReference>
<comment type="caution">
    <text evidence="11">Lacks conserved residue(s) required for the propagation of feature annotation.</text>
</comment>
<dbReference type="GO" id="GO:0000287">
    <property type="term" value="F:magnesium ion binding"/>
    <property type="evidence" value="ECO:0007669"/>
    <property type="project" value="UniProtKB-UniRule"/>
</dbReference>
<dbReference type="EMBL" id="AP024601">
    <property type="protein sequence ID" value="BCU81416.1"/>
    <property type="molecule type" value="Genomic_DNA"/>
</dbReference>
<evidence type="ECO:0000256" key="6">
    <source>
        <dbReference type="ARBA" id="ARBA00022842"/>
    </source>
</evidence>
<dbReference type="Proteomes" id="UP000677436">
    <property type="component" value="Chromosome"/>
</dbReference>
<feature type="binding site" evidence="11">
    <location>
        <position position="69"/>
    </location>
    <ligand>
        <name>FMN</name>
        <dbReference type="ChEBI" id="CHEBI:58210"/>
    </ligand>
</feature>
<evidence type="ECO:0000313" key="13">
    <source>
        <dbReference type="EMBL" id="BCU81416.1"/>
    </source>
</evidence>
<keyword evidence="8 11" id="KW-0414">Isoprene biosynthesis</keyword>
<feature type="binding site" evidence="11">
    <location>
        <position position="100"/>
    </location>
    <ligand>
        <name>FMN</name>
        <dbReference type="ChEBI" id="CHEBI:58210"/>
    </ligand>
</feature>
<dbReference type="AlphaFoldDB" id="A0A8D5UDJ5"/>
<proteinExistence type="inferred from homology"/>
<comment type="cofactor">
    <cofactor evidence="1 11">
        <name>FMN</name>
        <dbReference type="ChEBI" id="CHEBI:58210"/>
    </cofactor>
</comment>
<reference evidence="13" key="2">
    <citation type="journal article" date="2021" name="Microbiol. Resour. Announc.">
        <title>Complete Genome Sequence of Polycladomyces abyssicola JIR-001T, Isolated from Hemipelagic Sediment in Deep Seawater.</title>
        <authorList>
            <person name="Tsubouchi T."/>
            <person name="Kaneko Y."/>
        </authorList>
    </citation>
    <scope>NUCLEOTIDE SEQUENCE</scope>
    <source>
        <strain evidence="13">JIR-001</strain>
    </source>
</reference>
<evidence type="ECO:0000259" key="12">
    <source>
        <dbReference type="Pfam" id="PF01070"/>
    </source>
</evidence>
<evidence type="ECO:0000256" key="3">
    <source>
        <dbReference type="ARBA" id="ARBA00022630"/>
    </source>
</evidence>
<comment type="cofactor">
    <cofactor evidence="11">
        <name>NADPH</name>
        <dbReference type="ChEBI" id="CHEBI:57783"/>
    </cofactor>
</comment>
<dbReference type="KEGG" id="pabs:JIR001_11990"/>
<comment type="function">
    <text evidence="11">Involved in the biosynthesis of isoprenoids. Catalyzes the 1,3-allylic rearrangement of the homoallylic substrate isopentenyl (IPP) to its allylic isomer, dimethylallyl diphosphate (DMAPP).</text>
</comment>
<feature type="domain" description="FMN-dependent dehydrogenase" evidence="12">
    <location>
        <begin position="178"/>
        <end position="338"/>
    </location>
</feature>
<feature type="binding site" evidence="11">
    <location>
        <begin position="11"/>
        <end position="12"/>
    </location>
    <ligand>
        <name>substrate</name>
    </ligand>
</feature>
<feature type="domain" description="FMN-dependent dehydrogenase" evidence="12">
    <location>
        <begin position="13"/>
        <end position="102"/>
    </location>
</feature>
<evidence type="ECO:0000256" key="10">
    <source>
        <dbReference type="ARBA" id="ARBA00025810"/>
    </source>
</evidence>
<dbReference type="PANTHER" id="PTHR43665:SF1">
    <property type="entry name" value="ISOPENTENYL-DIPHOSPHATE DELTA-ISOMERASE"/>
    <property type="match status" value="1"/>
</dbReference>
<keyword evidence="9 11" id="KW-0413">Isomerase</keyword>
<keyword evidence="3 11" id="KW-0285">Flavoprotein</keyword>
<dbReference type="InterPro" id="IPR013785">
    <property type="entry name" value="Aldolase_TIM"/>
</dbReference>
<dbReference type="InterPro" id="IPR000262">
    <property type="entry name" value="FMN-dep_DH"/>
</dbReference>
<evidence type="ECO:0000256" key="1">
    <source>
        <dbReference type="ARBA" id="ARBA00001917"/>
    </source>
</evidence>
<keyword evidence="14" id="KW-1185">Reference proteome</keyword>
<evidence type="ECO:0000256" key="8">
    <source>
        <dbReference type="ARBA" id="ARBA00023229"/>
    </source>
</evidence>
<evidence type="ECO:0000256" key="4">
    <source>
        <dbReference type="ARBA" id="ARBA00022643"/>
    </source>
</evidence>
<reference evidence="13" key="1">
    <citation type="journal article" date="2013" name="Int. J. Syst. Evol. Microbiol.">
        <title>Polycladomyces abyssicola gen. nov., sp. nov., a thermophilic filamentous bacterium isolated from hemipelagic sediment.</title>
        <authorList>
            <person name="Tsubouchi T."/>
            <person name="Shimane Y."/>
            <person name="Mori K."/>
            <person name="Usui K."/>
            <person name="Hiraki T."/>
            <person name="Tame A."/>
            <person name="Uematsu K."/>
            <person name="Maruyama T."/>
            <person name="Hatada Y."/>
        </authorList>
    </citation>
    <scope>NUCLEOTIDE SEQUENCE</scope>
    <source>
        <strain evidence="13">JIR-001</strain>
    </source>
</reference>
<comment type="catalytic activity">
    <reaction evidence="11">
        <text>isopentenyl diphosphate = dimethylallyl diphosphate</text>
        <dbReference type="Rhea" id="RHEA:23284"/>
        <dbReference type="ChEBI" id="CHEBI:57623"/>
        <dbReference type="ChEBI" id="CHEBI:128769"/>
        <dbReference type="EC" id="5.3.3.2"/>
    </reaction>
</comment>
<evidence type="ECO:0000256" key="11">
    <source>
        <dbReference type="HAMAP-Rule" id="MF_00354"/>
    </source>
</evidence>
<dbReference type="GO" id="GO:0008299">
    <property type="term" value="P:isoprenoid biosynthetic process"/>
    <property type="evidence" value="ECO:0007669"/>
    <property type="project" value="UniProtKB-UniRule"/>
</dbReference>
<comment type="similarity">
    <text evidence="11">Belongs to the IPP isomerase type 2 family.</text>
</comment>
<feature type="binding site" evidence="11">
    <location>
        <position position="128"/>
    </location>
    <ligand>
        <name>FMN</name>
        <dbReference type="ChEBI" id="CHEBI:58210"/>
    </ligand>
</feature>
<feature type="binding site" evidence="11">
    <location>
        <position position="164"/>
    </location>
    <ligand>
        <name>Mg(2+)</name>
        <dbReference type="ChEBI" id="CHEBI:18420"/>
    </ligand>
</feature>
<evidence type="ECO:0000256" key="9">
    <source>
        <dbReference type="ARBA" id="ARBA00023235"/>
    </source>
</evidence>
<comment type="cofactor">
    <cofactor evidence="11">
        <name>Mg(2+)</name>
        <dbReference type="ChEBI" id="CHEBI:18420"/>
    </cofactor>
</comment>
<dbReference type="HAMAP" id="MF_00354">
    <property type="entry name" value="Idi_2"/>
    <property type="match status" value="1"/>
</dbReference>
<feature type="binding site" evidence="11">
    <location>
        <position position="195"/>
    </location>
    <ligand>
        <name>FMN</name>
        <dbReference type="ChEBI" id="CHEBI:58210"/>
    </ligand>
</feature>
<comment type="subcellular location">
    <subcellularLocation>
        <location evidence="11">Cytoplasm</location>
    </subcellularLocation>
</comment>
<evidence type="ECO:0000313" key="14">
    <source>
        <dbReference type="Proteomes" id="UP000677436"/>
    </source>
</evidence>
<evidence type="ECO:0000256" key="2">
    <source>
        <dbReference type="ARBA" id="ARBA00022490"/>
    </source>
</evidence>
<gene>
    <name evidence="11 13" type="primary">fni</name>
    <name evidence="13" type="ORF">JIR001_11990</name>
</gene>
<dbReference type="GO" id="GO:0010181">
    <property type="term" value="F:FMN binding"/>
    <property type="evidence" value="ECO:0007669"/>
    <property type="project" value="UniProtKB-UniRule"/>
</dbReference>
<sequence length="348" mass="37777">MSQNQEPTKKRKAEHIEIVLHRKVTGQGITTGLERYRFRHEALPEINFADISLSTSFLGKPMKAPLLISSMTGGTNEAFQINKNLAQAAEEHGWAMGLGSVRAAIEHPETAYTFRIRKYAPHIPLLANLGAVQLQYGYDVDDCRSIIELTEADALVLHLNAMQEVFQPEGNTRFAHLLSKIEKLCHTLEVPVGVKEVGMGIHGGLAKRLFDVGVQFVDVAGAGGTSWILVEKHRSRDPILTAAAEAFADWGLPTADCIREARQQVPAGYLIASGGLSNGVEVAKAIALGADLAGFGRSLLRAATESTPEAISQQLQRIETELRIAMFGIGVANIPSLKGTDRILRVDD</sequence>
<dbReference type="PANTHER" id="PTHR43665">
    <property type="entry name" value="ISOPENTENYL-DIPHOSPHATE DELTA-ISOMERASE"/>
    <property type="match status" value="1"/>
</dbReference>
<dbReference type="GO" id="GO:0016491">
    <property type="term" value="F:oxidoreductase activity"/>
    <property type="evidence" value="ECO:0007669"/>
    <property type="project" value="InterPro"/>
</dbReference>
<dbReference type="SUPFAM" id="SSF51395">
    <property type="entry name" value="FMN-linked oxidoreductases"/>
    <property type="match status" value="1"/>
</dbReference>
<dbReference type="NCBIfam" id="TIGR02151">
    <property type="entry name" value="IPP_isom_2"/>
    <property type="match status" value="1"/>
</dbReference>
<feature type="binding site" evidence="11">
    <location>
        <position position="225"/>
    </location>
    <ligand>
        <name>FMN</name>
        <dbReference type="ChEBI" id="CHEBI:58210"/>
    </ligand>
</feature>
<dbReference type="RefSeq" id="WP_212774650.1">
    <property type="nucleotide sequence ID" value="NZ_AP024601.1"/>
</dbReference>
<dbReference type="GO" id="GO:0005737">
    <property type="term" value="C:cytoplasm"/>
    <property type="evidence" value="ECO:0007669"/>
    <property type="project" value="UniProtKB-SubCell"/>
</dbReference>
<keyword evidence="4 11" id="KW-0288">FMN</keyword>
<dbReference type="GO" id="GO:0070402">
    <property type="term" value="F:NADPH binding"/>
    <property type="evidence" value="ECO:0007669"/>
    <property type="project" value="UniProtKB-UniRule"/>
</dbReference>
<organism evidence="13 14">
    <name type="scientific">Polycladomyces abyssicola</name>
    <dbReference type="NCBI Taxonomy" id="1125966"/>
    <lineage>
        <taxon>Bacteria</taxon>
        <taxon>Bacillati</taxon>
        <taxon>Bacillota</taxon>
        <taxon>Bacilli</taxon>
        <taxon>Bacillales</taxon>
        <taxon>Thermoactinomycetaceae</taxon>
        <taxon>Polycladomyces</taxon>
    </lineage>
</organism>
<accession>A0A8D5UDJ5</accession>
<dbReference type="CDD" id="cd02811">
    <property type="entry name" value="IDI-2_FMN"/>
    <property type="match status" value="1"/>
</dbReference>
<protein>
    <recommendedName>
        <fullName evidence="11">Isopentenyl-diphosphate delta-isomerase</fullName>
        <shortName evidence="11">IPP isomerase</shortName>
        <ecNumber evidence="11">5.3.3.2</ecNumber>
    </recommendedName>
    <alternativeName>
        <fullName evidence="11">Isopentenyl diphosphate:dimethylallyl diphosphate isomerase</fullName>
    </alternativeName>
    <alternativeName>
        <fullName evidence="11">Isopentenyl pyrophosphate isomerase</fullName>
    </alternativeName>
    <alternativeName>
        <fullName evidence="11">Type 2 isopentenyl diphosphate isomerase</fullName>
        <shortName evidence="11">IDI-2</shortName>
    </alternativeName>
</protein>
<evidence type="ECO:0000256" key="5">
    <source>
        <dbReference type="ARBA" id="ARBA00022723"/>
    </source>
</evidence>
<dbReference type="EC" id="5.3.3.2" evidence="11"/>
<feature type="binding site" evidence="11">
    <location>
        <begin position="100"/>
        <end position="102"/>
    </location>
    <ligand>
        <name>substrate</name>
    </ligand>
</feature>
<evidence type="ECO:0000256" key="7">
    <source>
        <dbReference type="ARBA" id="ARBA00022857"/>
    </source>
</evidence>
<comment type="subunit">
    <text evidence="10 11">Homooctamer. Dimer of tetramers.</text>
</comment>
<name>A0A8D5UDJ5_9BACL</name>
<keyword evidence="7 11" id="KW-0521">NADP</keyword>
<dbReference type="InterPro" id="IPR011179">
    <property type="entry name" value="IPdP_isomerase"/>
</dbReference>
<dbReference type="Gene3D" id="3.20.20.70">
    <property type="entry name" value="Aldolase class I"/>
    <property type="match status" value="1"/>
</dbReference>
<feature type="binding site" evidence="11">
    <location>
        <position position="163"/>
    </location>
    <ligand>
        <name>substrate</name>
    </ligand>
</feature>